<keyword evidence="1" id="KW-0732">Signal</keyword>
<organism evidence="2">
    <name type="scientific">Anopheles darlingi</name>
    <name type="common">Mosquito</name>
    <dbReference type="NCBI Taxonomy" id="43151"/>
    <lineage>
        <taxon>Eukaryota</taxon>
        <taxon>Metazoa</taxon>
        <taxon>Ecdysozoa</taxon>
        <taxon>Arthropoda</taxon>
        <taxon>Hexapoda</taxon>
        <taxon>Insecta</taxon>
        <taxon>Pterygota</taxon>
        <taxon>Neoptera</taxon>
        <taxon>Endopterygota</taxon>
        <taxon>Diptera</taxon>
        <taxon>Nematocera</taxon>
        <taxon>Culicoidea</taxon>
        <taxon>Culicidae</taxon>
        <taxon>Anophelinae</taxon>
        <taxon>Anopheles</taxon>
    </lineage>
</organism>
<evidence type="ECO:0000313" key="2">
    <source>
        <dbReference type="EMBL" id="MBW74980.1"/>
    </source>
</evidence>
<evidence type="ECO:0000256" key="1">
    <source>
        <dbReference type="SAM" id="SignalP"/>
    </source>
</evidence>
<proteinExistence type="predicted"/>
<name>A0A2M4DBK2_ANODA</name>
<feature type="chain" id="PRO_5014824556" evidence="1">
    <location>
        <begin position="26"/>
        <end position="100"/>
    </location>
</feature>
<sequence length="100" mass="10441">MASGAMASSCSGIMLFLSTCSLVSASSGESLPSLLLAAPLTIVARGARTSNVKSKAPVFIVFNRRTDILAFGEPSRVPATGWAVQGIRYDSDRPSNFSTN</sequence>
<accession>A0A2M4DBK2</accession>
<feature type="signal peptide" evidence="1">
    <location>
        <begin position="1"/>
        <end position="25"/>
    </location>
</feature>
<dbReference type="EMBL" id="GGFL01010802">
    <property type="protein sequence ID" value="MBW74980.1"/>
    <property type="molecule type" value="Transcribed_RNA"/>
</dbReference>
<dbReference type="AlphaFoldDB" id="A0A2M4DBK2"/>
<reference evidence="2" key="1">
    <citation type="submission" date="2018-01" db="EMBL/GenBank/DDBJ databases">
        <title>An insight into the sialome of Amazonian anophelines.</title>
        <authorList>
            <person name="Ribeiro J.M."/>
            <person name="Scarpassa V."/>
            <person name="Calvo E."/>
        </authorList>
    </citation>
    <scope>NUCLEOTIDE SEQUENCE</scope>
</reference>
<protein>
    <submittedName>
        <fullName evidence="2">Putative secreted protein</fullName>
    </submittedName>
</protein>